<keyword evidence="1" id="KW-1133">Transmembrane helix</keyword>
<dbReference type="InterPro" id="IPR038587">
    <property type="entry name" value="Ribosomal_eL40_sf"/>
</dbReference>
<evidence type="ECO:0000313" key="3">
    <source>
        <dbReference type="EMBL" id="PJF30678.1"/>
    </source>
</evidence>
<feature type="transmembrane region" description="Helical" evidence="1">
    <location>
        <begin position="111"/>
        <end position="128"/>
    </location>
</feature>
<protein>
    <recommendedName>
        <fullName evidence="2">Zinc-ribbon domain-containing protein</fullName>
    </recommendedName>
</protein>
<evidence type="ECO:0000313" key="4">
    <source>
        <dbReference type="Proteomes" id="UP000228921"/>
    </source>
</evidence>
<dbReference type="Gene3D" id="4.10.1060.50">
    <property type="match status" value="1"/>
</dbReference>
<accession>A0A2M8NZF1</accession>
<dbReference type="InterPro" id="IPR026870">
    <property type="entry name" value="Zinc_ribbon_dom"/>
</dbReference>
<sequence length="181" mass="19342">MSSGLDSKRRINLEADGELPELIEAEAGELLYCTQCSAINPANARFCRKCGHSLEEQEADVIGLQDLVRAKQKKAQASERPHSPLASVILQVVTLLSVAWLGLTALVMDQVSALIPIVLAWFLVEAVRNSSKTGITPERAVVGVLTAAATALLGTAALFYGQGSAIILLMLGWFLIEAVRS</sequence>
<name>A0A2M8NZF1_9CHLR</name>
<keyword evidence="1" id="KW-0472">Membrane</keyword>
<comment type="caution">
    <text evidence="3">The sequence shown here is derived from an EMBL/GenBank/DDBJ whole genome shotgun (WGS) entry which is preliminary data.</text>
</comment>
<organism evidence="3 4">
    <name type="scientific">Candidatus Thermofonsia Clade 1 bacterium</name>
    <dbReference type="NCBI Taxonomy" id="2364210"/>
    <lineage>
        <taxon>Bacteria</taxon>
        <taxon>Bacillati</taxon>
        <taxon>Chloroflexota</taxon>
        <taxon>Candidatus Thermofontia</taxon>
        <taxon>Candidatus Thermofonsia Clade 1</taxon>
    </lineage>
</organism>
<evidence type="ECO:0000259" key="2">
    <source>
        <dbReference type="Pfam" id="PF13240"/>
    </source>
</evidence>
<dbReference type="EMBL" id="PGTK01000007">
    <property type="protein sequence ID" value="PJF30678.1"/>
    <property type="molecule type" value="Genomic_DNA"/>
</dbReference>
<evidence type="ECO:0000256" key="1">
    <source>
        <dbReference type="SAM" id="Phobius"/>
    </source>
</evidence>
<proteinExistence type="predicted"/>
<dbReference type="GO" id="GO:0006412">
    <property type="term" value="P:translation"/>
    <property type="evidence" value="ECO:0007669"/>
    <property type="project" value="InterPro"/>
</dbReference>
<feature type="transmembrane region" description="Helical" evidence="1">
    <location>
        <begin position="83"/>
        <end position="105"/>
    </location>
</feature>
<keyword evidence="1" id="KW-0812">Transmembrane</keyword>
<dbReference type="InterPro" id="IPR011332">
    <property type="entry name" value="Ribosomal_zn-bd"/>
</dbReference>
<feature type="transmembrane region" description="Helical" evidence="1">
    <location>
        <begin position="140"/>
        <end position="159"/>
    </location>
</feature>
<feature type="domain" description="Zinc-ribbon" evidence="2">
    <location>
        <begin position="32"/>
        <end position="54"/>
    </location>
</feature>
<dbReference type="Proteomes" id="UP000228921">
    <property type="component" value="Unassembled WGS sequence"/>
</dbReference>
<dbReference type="Pfam" id="PF13240">
    <property type="entry name" value="Zn_Ribbon_1"/>
    <property type="match status" value="1"/>
</dbReference>
<gene>
    <name evidence="3" type="ORF">CUN51_06750</name>
</gene>
<dbReference type="AlphaFoldDB" id="A0A2M8NZF1"/>
<reference evidence="3 4" key="1">
    <citation type="submission" date="2017-11" db="EMBL/GenBank/DDBJ databases">
        <title>Evolution of Phototrophy in the Chloroflexi Phylum Driven by Horizontal Gene Transfer.</title>
        <authorList>
            <person name="Ward L.M."/>
            <person name="Hemp J."/>
            <person name="Shih P.M."/>
            <person name="Mcglynn S.E."/>
            <person name="Fischer W."/>
        </authorList>
    </citation>
    <scope>NUCLEOTIDE SEQUENCE [LARGE SCALE GENOMIC DNA]</scope>
    <source>
        <strain evidence="3">CP2_2F</strain>
    </source>
</reference>
<dbReference type="SUPFAM" id="SSF57829">
    <property type="entry name" value="Zn-binding ribosomal proteins"/>
    <property type="match status" value="1"/>
</dbReference>